<dbReference type="EMBL" id="AP023368">
    <property type="protein sequence ID" value="BCJ98101.1"/>
    <property type="molecule type" value="Genomic_DNA"/>
</dbReference>
<organism evidence="1 2">
    <name type="scientific">Anaerocolumna chitinilytica</name>
    <dbReference type="NCBI Taxonomy" id="1727145"/>
    <lineage>
        <taxon>Bacteria</taxon>
        <taxon>Bacillati</taxon>
        <taxon>Bacillota</taxon>
        <taxon>Clostridia</taxon>
        <taxon>Lachnospirales</taxon>
        <taxon>Lachnospiraceae</taxon>
        <taxon>Anaerocolumna</taxon>
    </lineage>
</organism>
<evidence type="ECO:0000313" key="2">
    <source>
        <dbReference type="Proteomes" id="UP000515703"/>
    </source>
</evidence>
<protein>
    <submittedName>
        <fullName evidence="1">Uncharacterized protein</fullName>
    </submittedName>
</protein>
<name>A0A7I8DLD1_9FIRM</name>
<accession>A0A7I8DLD1</accession>
<sequence>MDRNKVKLDTLRTRLAQYYEAESKILEGQSYSLGSRSLTRTNLGEVQNMIRELEAKINSLETRGTTKRKVARIIPMDL</sequence>
<gene>
    <name evidence="1" type="ORF">bsdcttw_11420</name>
</gene>
<dbReference type="KEGG" id="acht:bsdcttw_11420"/>
<reference evidence="1 2" key="1">
    <citation type="submission" date="2020-08" db="EMBL/GenBank/DDBJ databases">
        <title>Draft genome sequencing of an Anaerocolumna strain isolated from anoxic soil subjected to BSD treatment.</title>
        <authorList>
            <person name="Uek A."/>
            <person name="Tonouchi A."/>
        </authorList>
    </citation>
    <scope>NUCLEOTIDE SEQUENCE [LARGE SCALE GENOMIC DNA]</scope>
    <source>
        <strain evidence="1 2">CTTW</strain>
    </source>
</reference>
<dbReference type="RefSeq" id="WP_185258451.1">
    <property type="nucleotide sequence ID" value="NZ_AP023368.1"/>
</dbReference>
<reference evidence="1 2" key="2">
    <citation type="submission" date="2020-08" db="EMBL/GenBank/DDBJ databases">
        <authorList>
            <person name="Ueki A."/>
            <person name="Tonouchi A."/>
        </authorList>
    </citation>
    <scope>NUCLEOTIDE SEQUENCE [LARGE SCALE GENOMIC DNA]</scope>
    <source>
        <strain evidence="1 2">CTTW</strain>
    </source>
</reference>
<dbReference type="AlphaFoldDB" id="A0A7I8DLD1"/>
<dbReference type="InterPro" id="IPR046146">
    <property type="entry name" value="DUF6148"/>
</dbReference>
<proteinExistence type="predicted"/>
<dbReference type="Proteomes" id="UP000515703">
    <property type="component" value="Chromosome"/>
</dbReference>
<dbReference type="Pfam" id="PF19645">
    <property type="entry name" value="DUF6148"/>
    <property type="match status" value="1"/>
</dbReference>
<evidence type="ECO:0000313" key="1">
    <source>
        <dbReference type="EMBL" id="BCJ98101.1"/>
    </source>
</evidence>
<keyword evidence="2" id="KW-1185">Reference proteome</keyword>